<dbReference type="Gene3D" id="3.30.420.10">
    <property type="entry name" value="Ribonuclease H-like superfamily/Ribonuclease H"/>
    <property type="match status" value="1"/>
</dbReference>
<protein>
    <recommendedName>
        <fullName evidence="3">Integrase catalytic domain-containing protein</fullName>
    </recommendedName>
</protein>
<evidence type="ECO:0000256" key="1">
    <source>
        <dbReference type="ARBA" id="ARBA00022884"/>
    </source>
</evidence>
<comment type="caution">
    <text evidence="4">The sequence shown here is derived from an EMBL/GenBank/DDBJ whole genome shotgun (WGS) entry which is preliminary data.</text>
</comment>
<dbReference type="AlphaFoldDB" id="A0A9Q3GJD2"/>
<dbReference type="GO" id="GO:0015074">
    <property type="term" value="P:DNA integration"/>
    <property type="evidence" value="ECO:0007669"/>
    <property type="project" value="InterPro"/>
</dbReference>
<dbReference type="InterPro" id="IPR001584">
    <property type="entry name" value="Integrase_cat-core"/>
</dbReference>
<proteinExistence type="predicted"/>
<evidence type="ECO:0000256" key="2">
    <source>
        <dbReference type="SAM" id="MobiDB-lite"/>
    </source>
</evidence>
<organism evidence="4 5">
    <name type="scientific">Austropuccinia psidii MF-1</name>
    <dbReference type="NCBI Taxonomy" id="1389203"/>
    <lineage>
        <taxon>Eukaryota</taxon>
        <taxon>Fungi</taxon>
        <taxon>Dikarya</taxon>
        <taxon>Basidiomycota</taxon>
        <taxon>Pucciniomycotina</taxon>
        <taxon>Pucciniomycetes</taxon>
        <taxon>Pucciniales</taxon>
        <taxon>Sphaerophragmiaceae</taxon>
        <taxon>Austropuccinia</taxon>
    </lineage>
</organism>
<keyword evidence="1" id="KW-0694">RNA-binding</keyword>
<feature type="domain" description="Integrase catalytic" evidence="3">
    <location>
        <begin position="1"/>
        <end position="107"/>
    </location>
</feature>
<evidence type="ECO:0000313" key="5">
    <source>
        <dbReference type="Proteomes" id="UP000765509"/>
    </source>
</evidence>
<name>A0A9Q3GJD2_9BASI</name>
<dbReference type="GO" id="GO:0003723">
    <property type="term" value="F:RNA binding"/>
    <property type="evidence" value="ECO:0007669"/>
    <property type="project" value="UniProtKB-KW"/>
</dbReference>
<dbReference type="InterPro" id="IPR043502">
    <property type="entry name" value="DNA/RNA_pol_sf"/>
</dbReference>
<evidence type="ECO:0000259" key="3">
    <source>
        <dbReference type="PROSITE" id="PS50994"/>
    </source>
</evidence>
<dbReference type="Pfam" id="PF07727">
    <property type="entry name" value="RVT_2"/>
    <property type="match status" value="1"/>
</dbReference>
<dbReference type="Pfam" id="PF25597">
    <property type="entry name" value="SH3_retrovirus"/>
    <property type="match status" value="1"/>
</dbReference>
<dbReference type="InterPro" id="IPR036397">
    <property type="entry name" value="RNaseH_sf"/>
</dbReference>
<feature type="compositionally biased region" description="Basic and acidic residues" evidence="2">
    <location>
        <begin position="257"/>
        <end position="271"/>
    </location>
</feature>
<dbReference type="InterPro" id="IPR057670">
    <property type="entry name" value="SH3_retrovirus"/>
</dbReference>
<dbReference type="PANTHER" id="PTHR11439">
    <property type="entry name" value="GAG-POL-RELATED RETROTRANSPOSON"/>
    <property type="match status" value="1"/>
</dbReference>
<gene>
    <name evidence="4" type="ORF">O181_008417</name>
</gene>
<dbReference type="EMBL" id="AVOT02001946">
    <property type="protein sequence ID" value="MBW0468702.1"/>
    <property type="molecule type" value="Genomic_DNA"/>
</dbReference>
<dbReference type="PANTHER" id="PTHR11439:SF483">
    <property type="entry name" value="PEPTIDE SYNTHASE GLIP-LIKE, PUTATIVE (AFU_ORTHOLOGUE AFUA_3G12920)-RELATED"/>
    <property type="match status" value="1"/>
</dbReference>
<keyword evidence="5" id="KW-1185">Reference proteome</keyword>
<dbReference type="CDD" id="cd09272">
    <property type="entry name" value="RNase_HI_RT_Ty1"/>
    <property type="match status" value="1"/>
</dbReference>
<accession>A0A9Q3GJD2</accession>
<dbReference type="GO" id="GO:0005634">
    <property type="term" value="C:nucleus"/>
    <property type="evidence" value="ECO:0007669"/>
    <property type="project" value="UniProtKB-ARBA"/>
</dbReference>
<dbReference type="SUPFAM" id="SSF53098">
    <property type="entry name" value="Ribonuclease H-like"/>
    <property type="match status" value="1"/>
</dbReference>
<dbReference type="SUPFAM" id="SSF56672">
    <property type="entry name" value="DNA/RNA polymerases"/>
    <property type="match status" value="1"/>
</dbReference>
<sequence>MENWHNRKIRKLVSDRGGEFLNQKFEALANECGFVHIFAPPETPEHNGFAERANHTILEKARCLMSPTNLPNRYWAEAINTAVFLSNISPTPSRDGKSPQFLWSSISPNLTGLRTFGCQSVIHNLKRQRDWKLASPGQEGILLGSENKGSAYRILRLDDLKVVITRNSGFNERIFPSIPGKTTSVHWTIDGIDEFLPLADTYSDRRREGDSPSDSEDNLDILNHQESNNKSIINSERTNKDQTDESPNESSSNSPIEHGDLLNNERNRCSSEEVTNNHKTRRVKVIGPCHPTLITSNVDSIHILPYSQRAKALLTTTDDAPKTYHKAIQGANKVEWESAIQKELLNMKKLEVWDVIELRSYYKLVGTTWVFKIKKDHLNRALEHTARLCAQGFTQTPGIDFEKTYAPTGRLNSLRALIAHASFSGFDFHQIDVKSAFLNAPLMETVYLTIPQGLDIDRQKFCLKLNKAIYGLKQAPLAWYTRLKDWLQSVGFLPFKDQIHEEFSIKDTGPADLLLGVKIQHLEGGITLDQQHFVDSLLDLYGMKDCKAVSTPLVPNEHMGSATKDEEKSFKAMNVNFRSAVGSINYLSTATRPDLSHAVSSLSQHLEKPGIWHWRAFLHVLKYLQGTQEVGLYYNTQGTPGLIAFSNADWGNCHVTRQFTSGFLAQLHGCLVFWKTRKQPSVSISTAEEEYKALCESTSEILWFRQWCHGANLFRFDKAITIWEDNQSCIKTANGNCNVNTKRMKHVDIQLHFVKEAIQTQLIELCYAPTANMLADFLTKSVPKSTLKRALLALGVLRLVLRGDVEKYALKSLGQYHPSPKSVNNTKTTTGSEA</sequence>
<feature type="compositionally biased region" description="Polar residues" evidence="2">
    <location>
        <begin position="224"/>
        <end position="236"/>
    </location>
</feature>
<dbReference type="InterPro" id="IPR013103">
    <property type="entry name" value="RVT_2"/>
</dbReference>
<dbReference type="InterPro" id="IPR012337">
    <property type="entry name" value="RNaseH-like_sf"/>
</dbReference>
<feature type="region of interest" description="Disordered" evidence="2">
    <location>
        <begin position="203"/>
        <end position="275"/>
    </location>
</feature>
<evidence type="ECO:0000313" key="4">
    <source>
        <dbReference type="EMBL" id="MBW0468702.1"/>
    </source>
</evidence>
<dbReference type="PROSITE" id="PS50994">
    <property type="entry name" value="INTEGRASE"/>
    <property type="match status" value="1"/>
</dbReference>
<dbReference type="Proteomes" id="UP000765509">
    <property type="component" value="Unassembled WGS sequence"/>
</dbReference>
<reference evidence="4" key="1">
    <citation type="submission" date="2021-03" db="EMBL/GenBank/DDBJ databases">
        <title>Draft genome sequence of rust myrtle Austropuccinia psidii MF-1, a brazilian biotype.</title>
        <authorList>
            <person name="Quecine M.C."/>
            <person name="Pachon D.M.R."/>
            <person name="Bonatelli M.L."/>
            <person name="Correr F.H."/>
            <person name="Franceschini L.M."/>
            <person name="Leite T.F."/>
            <person name="Margarido G.R.A."/>
            <person name="Almeida C.A."/>
            <person name="Ferrarezi J.A."/>
            <person name="Labate C.A."/>
        </authorList>
    </citation>
    <scope>NUCLEOTIDE SEQUENCE</scope>
    <source>
        <strain evidence="4">MF-1</strain>
    </source>
</reference>